<organism evidence="3 4">
    <name type="scientific">Mumia flava</name>
    <dbReference type="NCBI Taxonomy" id="1348852"/>
    <lineage>
        <taxon>Bacteria</taxon>
        <taxon>Bacillati</taxon>
        <taxon>Actinomycetota</taxon>
        <taxon>Actinomycetes</taxon>
        <taxon>Propionibacteriales</taxon>
        <taxon>Nocardioidaceae</taxon>
        <taxon>Mumia</taxon>
    </lineage>
</organism>
<dbReference type="GO" id="GO:0003677">
    <property type="term" value="F:DNA binding"/>
    <property type="evidence" value="ECO:0007669"/>
    <property type="project" value="UniProtKB-KW"/>
</dbReference>
<accession>A0A2M9AR70</accession>
<feature type="domain" description="HTH merR-type" evidence="2">
    <location>
        <begin position="8"/>
        <end position="76"/>
    </location>
</feature>
<reference evidence="3 4" key="1">
    <citation type="submission" date="2017-11" db="EMBL/GenBank/DDBJ databases">
        <title>Genomic Encyclopedia of Archaeal and Bacterial Type Strains, Phase II (KMG-II): From Individual Species to Whole Genera.</title>
        <authorList>
            <person name="Goeker M."/>
        </authorList>
    </citation>
    <scope>NUCLEOTIDE SEQUENCE [LARGE SCALE GENOMIC DNA]</scope>
    <source>
        <strain evidence="3 4">DSM 27763</strain>
    </source>
</reference>
<evidence type="ECO:0000313" key="4">
    <source>
        <dbReference type="Proteomes" id="UP000230842"/>
    </source>
</evidence>
<gene>
    <name evidence="3" type="ORF">CLV56_4054</name>
</gene>
<dbReference type="AlphaFoldDB" id="A0A2M9AR70"/>
<comment type="caution">
    <text evidence="3">The sequence shown here is derived from an EMBL/GenBank/DDBJ whole genome shotgun (WGS) entry which is preliminary data.</text>
</comment>
<dbReference type="PROSITE" id="PS50937">
    <property type="entry name" value="HTH_MERR_2"/>
    <property type="match status" value="1"/>
</dbReference>
<evidence type="ECO:0000256" key="1">
    <source>
        <dbReference type="ARBA" id="ARBA00023125"/>
    </source>
</evidence>
<dbReference type="GO" id="GO:0003700">
    <property type="term" value="F:DNA-binding transcription factor activity"/>
    <property type="evidence" value="ECO:0007669"/>
    <property type="project" value="InterPro"/>
</dbReference>
<dbReference type="Pfam" id="PF13411">
    <property type="entry name" value="MerR_1"/>
    <property type="match status" value="1"/>
</dbReference>
<protein>
    <submittedName>
        <fullName evidence="3">DNA-binding transcriptional MerR regulator</fullName>
    </submittedName>
</protein>
<dbReference type="SUPFAM" id="SSF46955">
    <property type="entry name" value="Putative DNA-binding domain"/>
    <property type="match status" value="1"/>
</dbReference>
<dbReference type="RefSeq" id="WP_100415586.1">
    <property type="nucleotide sequence ID" value="NZ_PGEZ01000004.1"/>
</dbReference>
<keyword evidence="1 3" id="KW-0238">DNA-binding</keyword>
<dbReference type="SMART" id="SM00422">
    <property type="entry name" value="HTH_MERR"/>
    <property type="match status" value="1"/>
</dbReference>
<dbReference type="InterPro" id="IPR000551">
    <property type="entry name" value="MerR-type_HTH_dom"/>
</dbReference>
<dbReference type="InterPro" id="IPR047057">
    <property type="entry name" value="MerR_fam"/>
</dbReference>
<dbReference type="EMBL" id="PGEZ01000004">
    <property type="protein sequence ID" value="PJJ48178.1"/>
    <property type="molecule type" value="Genomic_DNA"/>
</dbReference>
<keyword evidence="4" id="KW-1185">Reference proteome</keyword>
<dbReference type="Proteomes" id="UP000230842">
    <property type="component" value="Unassembled WGS sequence"/>
</dbReference>
<evidence type="ECO:0000259" key="2">
    <source>
        <dbReference type="PROSITE" id="PS50937"/>
    </source>
</evidence>
<proteinExistence type="predicted"/>
<evidence type="ECO:0000313" key="3">
    <source>
        <dbReference type="EMBL" id="PJJ48178.1"/>
    </source>
</evidence>
<dbReference type="PANTHER" id="PTHR30204">
    <property type="entry name" value="REDOX-CYCLING DRUG-SENSING TRANSCRIPTIONAL ACTIVATOR SOXR"/>
    <property type="match status" value="1"/>
</dbReference>
<dbReference type="PANTHER" id="PTHR30204:SF93">
    <property type="entry name" value="HTH MERR-TYPE DOMAIN-CONTAINING PROTEIN"/>
    <property type="match status" value="1"/>
</dbReference>
<dbReference type="PRINTS" id="PR00040">
    <property type="entry name" value="HTHMERR"/>
</dbReference>
<sequence>MADQGTDEITVDQLAARVGMTVRNVRAYASRGLLDPPRLEGRTGYYGEAHVRQLQLVRTLLDRGYTLAAVEKALVNKSAATSDYALDLIDVLDSPMAREPESELVSRDALAALAGVSRNDALVDRLVEAGLAEVVDDDTLRVLRPSIVRSGAAAVSLGLSVDTVIGLLPRLSEQLRTTAEDLVDQVRHEVWQPFVARGMPDEEWESTVSTIANLLPVAGQTVLAVFRDELAHVIDDALGEELAALAEGSGAQRRQAEGA</sequence>
<dbReference type="Gene3D" id="1.10.1660.10">
    <property type="match status" value="1"/>
</dbReference>
<dbReference type="InterPro" id="IPR009061">
    <property type="entry name" value="DNA-bd_dom_put_sf"/>
</dbReference>
<dbReference type="OrthoDB" id="6716891at2"/>
<name>A0A2M9AR70_9ACTN</name>